<reference evidence="1" key="1">
    <citation type="submission" date="2020-08" db="EMBL/GenBank/DDBJ databases">
        <title>Multicomponent nature underlies the extraordinary mechanical properties of spider dragline silk.</title>
        <authorList>
            <person name="Kono N."/>
            <person name="Nakamura H."/>
            <person name="Mori M."/>
            <person name="Yoshida Y."/>
            <person name="Ohtoshi R."/>
            <person name="Malay A.D."/>
            <person name="Moran D.A.P."/>
            <person name="Tomita M."/>
            <person name="Numata K."/>
            <person name="Arakawa K."/>
        </authorList>
    </citation>
    <scope>NUCLEOTIDE SEQUENCE</scope>
</reference>
<gene>
    <name evidence="1" type="ORF">NPIL_703261</name>
</gene>
<keyword evidence="2" id="KW-1185">Reference proteome</keyword>
<protein>
    <submittedName>
        <fullName evidence="1">Uncharacterized protein</fullName>
    </submittedName>
</protein>
<proteinExistence type="predicted"/>
<comment type="caution">
    <text evidence="1">The sequence shown here is derived from an EMBL/GenBank/DDBJ whole genome shotgun (WGS) entry which is preliminary data.</text>
</comment>
<organism evidence="1 2">
    <name type="scientific">Nephila pilipes</name>
    <name type="common">Giant wood spider</name>
    <name type="synonym">Nephila maculata</name>
    <dbReference type="NCBI Taxonomy" id="299642"/>
    <lineage>
        <taxon>Eukaryota</taxon>
        <taxon>Metazoa</taxon>
        <taxon>Ecdysozoa</taxon>
        <taxon>Arthropoda</taxon>
        <taxon>Chelicerata</taxon>
        <taxon>Arachnida</taxon>
        <taxon>Araneae</taxon>
        <taxon>Araneomorphae</taxon>
        <taxon>Entelegynae</taxon>
        <taxon>Araneoidea</taxon>
        <taxon>Nephilidae</taxon>
        <taxon>Nephila</taxon>
    </lineage>
</organism>
<name>A0A8X6U735_NEPPI</name>
<dbReference type="Proteomes" id="UP000887013">
    <property type="component" value="Unassembled WGS sequence"/>
</dbReference>
<dbReference type="EMBL" id="BMAW01023055">
    <property type="protein sequence ID" value="GFT81017.1"/>
    <property type="molecule type" value="Genomic_DNA"/>
</dbReference>
<accession>A0A8X6U735</accession>
<evidence type="ECO:0000313" key="1">
    <source>
        <dbReference type="EMBL" id="GFT81017.1"/>
    </source>
</evidence>
<sequence length="103" mass="12193">MMLSPIKTAVLLNFKCLYIQPISLRTQHPLRTFCKRRRKEWSDRYLNWRSLFNQFIVIPEEGPLPVSISQVISTLKEMARFSSAGIRRKPFNYVWICREAAGF</sequence>
<evidence type="ECO:0000313" key="2">
    <source>
        <dbReference type="Proteomes" id="UP000887013"/>
    </source>
</evidence>
<dbReference type="AlphaFoldDB" id="A0A8X6U735"/>